<evidence type="ECO:0000256" key="2">
    <source>
        <dbReference type="ARBA" id="ARBA00022603"/>
    </source>
</evidence>
<dbReference type="InterPro" id="IPR002905">
    <property type="entry name" value="Trm1"/>
</dbReference>
<dbReference type="PROSITE" id="PS51626">
    <property type="entry name" value="SAM_MT_TRM1"/>
    <property type="match status" value="1"/>
</dbReference>
<accession>A0A8J7DP69</accession>
<dbReference type="GO" id="GO:0016423">
    <property type="term" value="F:tRNA (guanine) methyltransferase activity"/>
    <property type="evidence" value="ECO:0007669"/>
    <property type="project" value="InterPro"/>
</dbReference>
<dbReference type="RefSeq" id="WP_193909921.1">
    <property type="nucleotide sequence ID" value="NZ_JADEXG010000049.1"/>
</dbReference>
<dbReference type="Proteomes" id="UP000636505">
    <property type="component" value="Unassembled WGS sequence"/>
</dbReference>
<evidence type="ECO:0000256" key="1">
    <source>
        <dbReference type="ARBA" id="ARBA00022555"/>
    </source>
</evidence>
<evidence type="ECO:0000256" key="6">
    <source>
        <dbReference type="ARBA" id="ARBA00022884"/>
    </source>
</evidence>
<evidence type="ECO:0000313" key="7">
    <source>
        <dbReference type="EMBL" id="MBE9079205.1"/>
    </source>
</evidence>
<keyword evidence="4" id="KW-0949">S-adenosyl-L-methionine</keyword>
<dbReference type="InterPro" id="IPR042296">
    <property type="entry name" value="tRNA_met_Trm1_C"/>
</dbReference>
<dbReference type="GO" id="GO:0002940">
    <property type="term" value="P:tRNA N2-guanine methylation"/>
    <property type="evidence" value="ECO:0007669"/>
    <property type="project" value="TreeGrafter"/>
</dbReference>
<evidence type="ECO:0000313" key="8">
    <source>
        <dbReference type="Proteomes" id="UP000636505"/>
    </source>
</evidence>
<evidence type="ECO:0000256" key="3">
    <source>
        <dbReference type="ARBA" id="ARBA00022679"/>
    </source>
</evidence>
<dbReference type="PANTHER" id="PTHR10631:SF9">
    <property type="entry name" value="TRNA (GUANINE(26)-N(2))-DIMETHYLTRANSFERASE"/>
    <property type="match status" value="1"/>
</dbReference>
<dbReference type="Gene3D" id="3.30.56.70">
    <property type="entry name" value="N2,N2-dimethylguanosine tRNA methyltransferase, C-terminal domain"/>
    <property type="match status" value="1"/>
</dbReference>
<keyword evidence="3" id="KW-0808">Transferase</keyword>
<keyword evidence="5" id="KW-0819">tRNA processing</keyword>
<dbReference type="Gene3D" id="3.40.50.150">
    <property type="entry name" value="Vaccinia Virus protein VP39"/>
    <property type="match status" value="1"/>
</dbReference>
<reference evidence="7" key="1">
    <citation type="submission" date="2020-10" db="EMBL/GenBank/DDBJ databases">
        <authorList>
            <person name="Castelo-Branco R."/>
            <person name="Eusebio N."/>
            <person name="Adriana R."/>
            <person name="Vieira A."/>
            <person name="Brugerolle De Fraissinette N."/>
            <person name="Rezende De Castro R."/>
            <person name="Schneider M.P."/>
            <person name="Vasconcelos V."/>
            <person name="Leao P.N."/>
        </authorList>
    </citation>
    <scope>NUCLEOTIDE SEQUENCE</scope>
    <source>
        <strain evidence="7">LEGE 07310</strain>
    </source>
</reference>
<evidence type="ECO:0000256" key="4">
    <source>
        <dbReference type="ARBA" id="ARBA00022691"/>
    </source>
</evidence>
<name>A0A8J7DP69_9CYAN</name>
<comment type="caution">
    <text evidence="7">The sequence shown here is derived from an EMBL/GenBank/DDBJ whole genome shotgun (WGS) entry which is preliminary data.</text>
</comment>
<keyword evidence="1" id="KW-0820">tRNA-binding</keyword>
<keyword evidence="6" id="KW-0694">RNA-binding</keyword>
<evidence type="ECO:0000256" key="5">
    <source>
        <dbReference type="ARBA" id="ARBA00022694"/>
    </source>
</evidence>
<proteinExistence type="predicted"/>
<gene>
    <name evidence="7" type="ORF">IQ241_18190</name>
</gene>
<organism evidence="7 8">
    <name type="scientific">Vasconcelosia minhoensis LEGE 07310</name>
    <dbReference type="NCBI Taxonomy" id="915328"/>
    <lineage>
        <taxon>Bacteria</taxon>
        <taxon>Bacillati</taxon>
        <taxon>Cyanobacteriota</taxon>
        <taxon>Cyanophyceae</taxon>
        <taxon>Nodosilineales</taxon>
        <taxon>Cymatolegaceae</taxon>
        <taxon>Vasconcelosia</taxon>
        <taxon>Vasconcelosia minhoensis</taxon>
    </lineage>
</organism>
<dbReference type="AlphaFoldDB" id="A0A8J7DP69"/>
<dbReference type="Pfam" id="PF02005">
    <property type="entry name" value="TRM"/>
    <property type="match status" value="1"/>
</dbReference>
<dbReference type="EMBL" id="JADEXG010000049">
    <property type="protein sequence ID" value="MBE9079205.1"/>
    <property type="molecule type" value="Genomic_DNA"/>
</dbReference>
<keyword evidence="8" id="KW-1185">Reference proteome</keyword>
<keyword evidence="2" id="KW-0489">Methyltransferase</keyword>
<dbReference type="GO" id="GO:0000049">
    <property type="term" value="F:tRNA binding"/>
    <property type="evidence" value="ECO:0007669"/>
    <property type="project" value="UniProtKB-KW"/>
</dbReference>
<sequence length="373" mass="41851">MSPPADWLWEGKATFDPGSAFYRPKSKVGRDLAVLAAAVYRQQRGQLRVLDAMTGCGVRALRYQLEAGAEWVWVNEANAELNPVITANLAAGMRSRTYRITHQDANPLFFSCYQQRDFYDLIDVDSFGSPMPFVNTALWAAKLGGLLYFTSTDGRTTGGHAPDKSLQVYGAYARAHPAVHEQGLRLLIGVIVQQAAARGLQIQPIFSLFNGEIHRVMVRLVSQLDWDSDQYGFLAYCHDCGQYQTASWRQLGRVDCRCGQTPVLSGPLWLGPLHNIEMLRTMRQLALEWDWPQCASLLTLMGHEAEMPPYCYPLGEIGRRGQMDIPQRDRLLAGLRVRDFRACRTHLDAQAIKTDAPMAICLEVARKANFEAK</sequence>
<dbReference type="PANTHER" id="PTHR10631">
    <property type="entry name" value="N 2 ,N 2 -DIMETHYLGUANOSINE TRNA METHYLTRANSFERASE"/>
    <property type="match status" value="1"/>
</dbReference>
<protein>
    <submittedName>
        <fullName evidence="7">tRNA (Guanine-N1)-methyltransferase</fullName>
    </submittedName>
</protein>
<dbReference type="SUPFAM" id="SSF53335">
    <property type="entry name" value="S-adenosyl-L-methionine-dependent methyltransferases"/>
    <property type="match status" value="1"/>
</dbReference>
<dbReference type="InterPro" id="IPR029063">
    <property type="entry name" value="SAM-dependent_MTases_sf"/>
</dbReference>